<evidence type="ECO:0000256" key="1">
    <source>
        <dbReference type="ARBA" id="ARBA00023015"/>
    </source>
</evidence>
<evidence type="ECO:0000256" key="3">
    <source>
        <dbReference type="ARBA" id="ARBA00023163"/>
    </source>
</evidence>
<dbReference type="InterPro" id="IPR018060">
    <property type="entry name" value="HTH_AraC"/>
</dbReference>
<dbReference type="PROSITE" id="PS01124">
    <property type="entry name" value="HTH_ARAC_FAMILY_2"/>
    <property type="match status" value="1"/>
</dbReference>
<dbReference type="InterPro" id="IPR020449">
    <property type="entry name" value="Tscrpt_reg_AraC-type_HTH"/>
</dbReference>
<dbReference type="InterPro" id="IPR050204">
    <property type="entry name" value="AraC_XylS_family_regulators"/>
</dbReference>
<evidence type="ECO:0000313" key="5">
    <source>
        <dbReference type="EMBL" id="PVE47816.1"/>
    </source>
</evidence>
<dbReference type="InterPro" id="IPR009057">
    <property type="entry name" value="Homeodomain-like_sf"/>
</dbReference>
<dbReference type="PANTHER" id="PTHR46796:SF6">
    <property type="entry name" value="ARAC SUBFAMILY"/>
    <property type="match status" value="1"/>
</dbReference>
<keyword evidence="2" id="KW-0238">DNA-binding</keyword>
<keyword evidence="6" id="KW-1185">Reference proteome</keyword>
<evidence type="ECO:0000256" key="2">
    <source>
        <dbReference type="ARBA" id="ARBA00023125"/>
    </source>
</evidence>
<dbReference type="EMBL" id="QDDR01000004">
    <property type="protein sequence ID" value="PVE47816.1"/>
    <property type="molecule type" value="Genomic_DNA"/>
</dbReference>
<dbReference type="PRINTS" id="PR00032">
    <property type="entry name" value="HTHARAC"/>
</dbReference>
<accession>A0A2T7UT82</accession>
<dbReference type="Proteomes" id="UP000244810">
    <property type="component" value="Unassembled WGS sequence"/>
</dbReference>
<dbReference type="Gene3D" id="1.10.10.60">
    <property type="entry name" value="Homeodomain-like"/>
    <property type="match status" value="1"/>
</dbReference>
<gene>
    <name evidence="5" type="ORF">DDE23_10315</name>
</gene>
<reference evidence="5 6" key="1">
    <citation type="journal article" date="2011" name="Syst. Appl. Microbiol.">
        <title>Defluviimonas denitrificans gen. nov., sp. nov., and Pararhodobacter aggregans gen. nov., sp. nov., non-phototrophic Rhodobacteraceae from the biofilter of a marine aquaculture.</title>
        <authorList>
            <person name="Foesel B.U."/>
            <person name="Drake H.L."/>
            <person name="Schramm A."/>
        </authorList>
    </citation>
    <scope>NUCLEOTIDE SEQUENCE [LARGE SCALE GENOMIC DNA]</scope>
    <source>
        <strain evidence="5 6">D1-19</strain>
    </source>
</reference>
<sequence>MTIISVSTSDLCTRARVSAFQATVAPLCRLEFTPDDPESFSSATAVGLMPEAMLAWGRHSPCRAERTAELAEGGSDNVMIHFLRHGAFVMKQQGGSEVICEPGHLYVDPNEIAGTSRFLADGTEAFYISLPRSLVRGLRGINDHLRQRLDMTPQWRLLQRYGEALFAELDTLTPEQIALSSRHLHDLAVSAFGARDPGPLPGTMAARLRLIKDDIAGLLAQHDLSPDLVAARHGISTRYLRMMFAEERSSFRTHVLDERLRLAHALLSAPEAAGQAISDIAGAAGFSDLSWFNLSYRRRFGQTPRETRAEAMLTAIRHSPG</sequence>
<name>A0A2T7UT82_9RHOB</name>
<dbReference type="GO" id="GO:0003700">
    <property type="term" value="F:DNA-binding transcription factor activity"/>
    <property type="evidence" value="ECO:0007669"/>
    <property type="project" value="InterPro"/>
</dbReference>
<evidence type="ECO:0000259" key="4">
    <source>
        <dbReference type="PROSITE" id="PS01124"/>
    </source>
</evidence>
<dbReference type="AlphaFoldDB" id="A0A2T7UT82"/>
<comment type="caution">
    <text evidence="5">The sequence shown here is derived from an EMBL/GenBank/DDBJ whole genome shotgun (WGS) entry which is preliminary data.</text>
</comment>
<keyword evidence="1" id="KW-0805">Transcription regulation</keyword>
<protein>
    <recommendedName>
        <fullName evidence="4">HTH araC/xylS-type domain-containing protein</fullName>
    </recommendedName>
</protein>
<dbReference type="PANTHER" id="PTHR46796">
    <property type="entry name" value="HTH-TYPE TRANSCRIPTIONAL ACTIVATOR RHAS-RELATED"/>
    <property type="match status" value="1"/>
</dbReference>
<dbReference type="SUPFAM" id="SSF46689">
    <property type="entry name" value="Homeodomain-like"/>
    <property type="match status" value="1"/>
</dbReference>
<feature type="domain" description="HTH araC/xylS-type" evidence="4">
    <location>
        <begin position="209"/>
        <end position="310"/>
    </location>
</feature>
<keyword evidence="3" id="KW-0804">Transcription</keyword>
<dbReference type="RefSeq" id="WP_107751188.1">
    <property type="nucleotide sequence ID" value="NZ_QBKF01000003.1"/>
</dbReference>
<evidence type="ECO:0000313" key="6">
    <source>
        <dbReference type="Proteomes" id="UP000244810"/>
    </source>
</evidence>
<proteinExistence type="predicted"/>
<dbReference type="SMART" id="SM00342">
    <property type="entry name" value="HTH_ARAC"/>
    <property type="match status" value="1"/>
</dbReference>
<organism evidence="5 6">
    <name type="scientific">Pararhodobacter aggregans</name>
    <dbReference type="NCBI Taxonomy" id="404875"/>
    <lineage>
        <taxon>Bacteria</taxon>
        <taxon>Pseudomonadati</taxon>
        <taxon>Pseudomonadota</taxon>
        <taxon>Alphaproteobacteria</taxon>
        <taxon>Rhodobacterales</taxon>
        <taxon>Paracoccaceae</taxon>
        <taxon>Pararhodobacter</taxon>
    </lineage>
</organism>
<dbReference type="Pfam" id="PF12833">
    <property type="entry name" value="HTH_18"/>
    <property type="match status" value="1"/>
</dbReference>
<dbReference type="GO" id="GO:0043565">
    <property type="term" value="F:sequence-specific DNA binding"/>
    <property type="evidence" value="ECO:0007669"/>
    <property type="project" value="InterPro"/>
</dbReference>